<dbReference type="RefSeq" id="WP_188598698.1">
    <property type="nucleotide sequence ID" value="NZ_BMJW01000002.1"/>
</dbReference>
<sequence>MKDFKKLLKSLVLVCIYCFGLFVSLSAVSFSGKVAQNEINKEAAVYASTSKIINLHTQQSELAVSEVSDYSIPNLKLSYQDVNFDKSILNDCLLNAQFKQYSNHFTNLLIRHRKSNLIFPFHSFW</sequence>
<reference evidence="1" key="1">
    <citation type="journal article" date="2014" name="Int. J. Syst. Evol. Microbiol.">
        <title>Complete genome sequence of Corynebacterium casei LMG S-19264T (=DSM 44701T), isolated from a smear-ripened cheese.</title>
        <authorList>
            <consortium name="US DOE Joint Genome Institute (JGI-PGF)"/>
            <person name="Walter F."/>
            <person name="Albersmeier A."/>
            <person name="Kalinowski J."/>
            <person name="Ruckert C."/>
        </authorList>
    </citation>
    <scope>NUCLEOTIDE SEQUENCE</scope>
    <source>
        <strain evidence="1">CGMCC 1.15763</strain>
    </source>
</reference>
<reference evidence="1" key="2">
    <citation type="submission" date="2020-09" db="EMBL/GenBank/DDBJ databases">
        <authorList>
            <person name="Sun Q."/>
            <person name="Zhou Y."/>
        </authorList>
    </citation>
    <scope>NUCLEOTIDE SEQUENCE</scope>
    <source>
        <strain evidence="1">CGMCC 1.15763</strain>
    </source>
</reference>
<protein>
    <submittedName>
        <fullName evidence="1">Uncharacterized protein</fullName>
    </submittedName>
</protein>
<proteinExistence type="predicted"/>
<evidence type="ECO:0000313" key="2">
    <source>
        <dbReference type="Proteomes" id="UP000633278"/>
    </source>
</evidence>
<dbReference type="Proteomes" id="UP000633278">
    <property type="component" value="Unassembled WGS sequence"/>
</dbReference>
<name>A0A917I0B5_9FLAO</name>
<dbReference type="AlphaFoldDB" id="A0A917I0B5"/>
<comment type="caution">
    <text evidence="1">The sequence shown here is derived from an EMBL/GenBank/DDBJ whole genome shotgun (WGS) entry which is preliminary data.</text>
</comment>
<keyword evidence="2" id="KW-1185">Reference proteome</keyword>
<accession>A0A917I0B5</accession>
<organism evidence="1 2">
    <name type="scientific">Polaribacter pacificus</name>
    <dbReference type="NCBI Taxonomy" id="1775173"/>
    <lineage>
        <taxon>Bacteria</taxon>
        <taxon>Pseudomonadati</taxon>
        <taxon>Bacteroidota</taxon>
        <taxon>Flavobacteriia</taxon>
        <taxon>Flavobacteriales</taxon>
        <taxon>Flavobacteriaceae</taxon>
    </lineage>
</organism>
<dbReference type="EMBL" id="BMJW01000002">
    <property type="protein sequence ID" value="GGG97919.1"/>
    <property type="molecule type" value="Genomic_DNA"/>
</dbReference>
<evidence type="ECO:0000313" key="1">
    <source>
        <dbReference type="EMBL" id="GGG97919.1"/>
    </source>
</evidence>
<gene>
    <name evidence="1" type="ORF">GCM10011416_14950</name>
</gene>